<sequence>MPGSLGREASGRAGPTGCGAFAFGLRCRLITEKREECFKQHRI</sequence>
<reference evidence="1 2" key="3">
    <citation type="journal article" date="2004" name="Nature">
        <title>Finishing the euchromatic sequence of the human genome.</title>
        <authorList>
            <consortium name="International Human Genome Sequencing Consortium"/>
        </authorList>
    </citation>
    <scope>NUCLEOTIDE SEQUENCE [LARGE SCALE GENOMIC DNA]</scope>
</reference>
<reference evidence="1" key="4">
    <citation type="submission" date="2025-08" db="UniProtKB">
        <authorList>
            <consortium name="Ensembl"/>
        </authorList>
    </citation>
    <scope>IDENTIFICATION</scope>
</reference>
<keyword evidence="2" id="KW-1185">Reference proteome</keyword>
<accession>A0A8V8TN26</accession>
<reference evidence="1 2" key="2">
    <citation type="journal article" date="2004" name="Nature">
        <title>DNA sequence and analysis of human chromosome 9.</title>
        <authorList>
            <person name="Humphray S.J."/>
            <person name="Oliver K."/>
            <person name="Hunt A.R."/>
            <person name="Plumb R.W."/>
            <person name="Loveland J.E."/>
            <person name="Howe K.L."/>
            <person name="Andrews T.D."/>
            <person name="Searle S."/>
            <person name="Hunt S.E."/>
            <person name="Scott C.E."/>
            <person name="Jones M.C."/>
            <person name="Ainscough R."/>
            <person name="Almeida J.P."/>
            <person name="Ambrose K.D."/>
            <person name="Ashwell R.I."/>
            <person name="Babbage A.K."/>
            <person name="Babbage S."/>
            <person name="Bagguley C.L."/>
            <person name="Bailey J."/>
            <person name="Banerjee R."/>
            <person name="Barker D.J."/>
            <person name="Barlow K.F."/>
            <person name="Bates K."/>
            <person name="Beasley H."/>
            <person name="Beasley O."/>
            <person name="Bird C.P."/>
            <person name="Bray-Allen S."/>
            <person name="Brown A.J."/>
            <person name="Brown J.Y."/>
            <person name="Burford D."/>
            <person name="Burrill W."/>
            <person name="Burton J."/>
            <person name="Carder C."/>
            <person name="Carter N.P."/>
            <person name="Chapman J.C."/>
            <person name="Chen Y."/>
            <person name="Clarke G."/>
            <person name="Clark S.Y."/>
            <person name="Clee C.M."/>
            <person name="Clegg S."/>
            <person name="Collier R.E."/>
            <person name="Corby N."/>
            <person name="Crosier M."/>
            <person name="Cummings A.T."/>
            <person name="Davies J."/>
            <person name="Dhami P."/>
            <person name="Dunn M."/>
            <person name="Dutta I."/>
            <person name="Dyer L.W."/>
            <person name="Earthrowl M.E."/>
            <person name="Faulkner L."/>
            <person name="Fleming C.J."/>
            <person name="Frankish A."/>
            <person name="Frankland J.A."/>
            <person name="French L."/>
            <person name="Fricker D.G."/>
            <person name="Garner P."/>
            <person name="Garnett J."/>
            <person name="Ghori J."/>
            <person name="Gilbert J.G."/>
            <person name="Glison C."/>
            <person name="Grafham D.V."/>
            <person name="Gribble S."/>
            <person name="Griffiths C."/>
            <person name="Griffiths-Jones S."/>
            <person name="Grocock R."/>
            <person name="Guy J."/>
            <person name="Hall R.E."/>
            <person name="Hammond S."/>
            <person name="Harley J.L."/>
            <person name="Harrison E.S."/>
            <person name="Hart E.A."/>
            <person name="Heath P.D."/>
            <person name="Henderson C.D."/>
            <person name="Hopkins B.L."/>
            <person name="Howard P.J."/>
            <person name="Howden P.J."/>
            <person name="Huckle E."/>
            <person name="Johnson C."/>
            <person name="Johnson D."/>
            <person name="Joy A.A."/>
            <person name="Kay M."/>
            <person name="Keenan S."/>
            <person name="Kershaw J.K."/>
            <person name="Kimberley A.M."/>
            <person name="King A."/>
            <person name="Knights A."/>
            <person name="Laird G.K."/>
            <person name="Langford C."/>
            <person name="Lawlor S."/>
            <person name="Leongamornlert D.A."/>
            <person name="Leversha M."/>
            <person name="Lloyd C."/>
            <person name="Lloyd D.M."/>
            <person name="Lovell J."/>
            <person name="Martin S."/>
            <person name="Mashreghi-Mohammadi M."/>
            <person name="Matthews L."/>
            <person name="McLaren S."/>
            <person name="McLay K.E."/>
            <person name="McMurray A."/>
            <person name="Milne S."/>
            <person name="Nickerson T."/>
            <person name="Nisbett J."/>
            <person name="Nordsiek G."/>
            <person name="Pearce A.V."/>
            <person name="Peck A.I."/>
            <person name="Porter K.M."/>
            <person name="Pandian R."/>
            <person name="Pelan S."/>
            <person name="Phillimore B."/>
            <person name="Povey S."/>
            <person name="Ramsey Y."/>
            <person name="Rand V."/>
            <person name="Scharfe M."/>
            <person name="Sehra H.K."/>
            <person name="Shownkeen R."/>
            <person name="Sims S.K."/>
            <person name="Skuce C.D."/>
            <person name="Smith M."/>
            <person name="Steward C.A."/>
            <person name="Swarbreck D."/>
            <person name="Sycamore N."/>
            <person name="Tester J."/>
            <person name="Thorpe A."/>
            <person name="Tracey A."/>
            <person name="Tromans A."/>
            <person name="Thomas D.W."/>
            <person name="Wall M."/>
            <person name="Wallis J.M."/>
            <person name="West A.P."/>
            <person name="Whitehead S.L."/>
            <person name="Willey D.L."/>
            <person name="Williams S.A."/>
            <person name="Wilming L."/>
            <person name="Wray P.W."/>
            <person name="Young L."/>
            <person name="Ashurst J.L."/>
            <person name="Coulson A."/>
            <person name="Blocker H."/>
            <person name="Durbin R."/>
            <person name="Sulston J.E."/>
            <person name="Hubbard T."/>
            <person name="Jackson M.J."/>
            <person name="Bentley D.R."/>
            <person name="Beck S."/>
            <person name="Rogers J."/>
            <person name="Dunham I."/>
        </authorList>
    </citation>
    <scope>NUCLEOTIDE SEQUENCE [LARGE SCALE GENOMIC DNA]</scope>
</reference>
<evidence type="ECO:0000313" key="2">
    <source>
        <dbReference type="Proteomes" id="UP000005640"/>
    </source>
</evidence>
<dbReference type="EMBL" id="AC006430">
    <property type="status" value="NOT_ANNOTATED_CDS"/>
    <property type="molecule type" value="Genomic_DNA"/>
</dbReference>
<dbReference type="OrthoDB" id="6359008at2759"/>
<dbReference type="Ensembl" id="ENST00000697922.1">
    <property type="protein sequence ID" value="ENSP00000513478.1"/>
    <property type="gene ID" value="ENSG00000106804.10"/>
</dbReference>
<dbReference type="Ensembl" id="ENST00000697922.1">
    <property type="protein sequence ID" value="ENSP00000513478.1"/>
    <property type="gene ID" value="ENSG00000106804.11"/>
</dbReference>
<reference evidence="1" key="5">
    <citation type="submission" date="2025-09" db="UniProtKB">
        <authorList>
            <consortium name="Ensembl"/>
        </authorList>
    </citation>
    <scope>IDENTIFICATION</scope>
</reference>
<dbReference type="OpenTargets" id="ENSG00000106804"/>
<dbReference type="GeneTree" id="ENSGT00940000155670"/>
<gene>
    <name evidence="1" type="primary">C5</name>
</gene>
<evidence type="ECO:0000313" key="1">
    <source>
        <dbReference type="Ensembl" id="ENSP00000513478.1"/>
    </source>
</evidence>
<dbReference type="Proteomes" id="UP000005640">
    <property type="component" value="Chromosome 9"/>
</dbReference>
<organism evidence="1 2">
    <name type="scientific">Homo sapiens</name>
    <name type="common">Human</name>
    <dbReference type="NCBI Taxonomy" id="9606"/>
    <lineage>
        <taxon>Eukaryota</taxon>
        <taxon>Metazoa</taxon>
        <taxon>Chordata</taxon>
        <taxon>Craniata</taxon>
        <taxon>Vertebrata</taxon>
        <taxon>Euteleostomi</taxon>
        <taxon>Mammalia</taxon>
        <taxon>Eutheria</taxon>
        <taxon>Euarchontoglires</taxon>
        <taxon>Primates</taxon>
        <taxon>Haplorrhini</taxon>
        <taxon>Catarrhini</taxon>
        <taxon>Hominidae</taxon>
        <taxon>Homo</taxon>
    </lineage>
</organism>
<reference evidence="1 2" key="1">
    <citation type="journal article" date="2001" name="Nature">
        <title>Initial sequencing and analysis of the human genome.</title>
        <authorList>
            <consortium name="International Human Genome Sequencing Consortium"/>
            <person name="Lander E.S."/>
            <person name="Linton L.M."/>
            <person name="Birren B."/>
            <person name="Nusbaum C."/>
            <person name="Zody M.C."/>
            <person name="Baldwin J."/>
            <person name="Devon K."/>
            <person name="Dewar K."/>
            <person name="Doyle M."/>
            <person name="FitzHugh W."/>
            <person name="Funke R."/>
            <person name="Gage D."/>
            <person name="Harris K."/>
            <person name="Heaford A."/>
            <person name="Howland J."/>
            <person name="Kann L."/>
            <person name="Lehoczky J."/>
            <person name="LeVine R."/>
            <person name="McEwan P."/>
            <person name="McKernan K."/>
            <person name="Meldrim J."/>
            <person name="Mesirov J.P."/>
            <person name="Miranda C."/>
            <person name="Morris W."/>
            <person name="Naylor J."/>
            <person name="Raymond C."/>
            <person name="Rosetti M."/>
            <person name="Santos R."/>
            <person name="Sheridan A."/>
            <person name="Sougnez C."/>
            <person name="Stange-Thomann N."/>
            <person name="Stojanovic N."/>
            <person name="Subramanian A."/>
            <person name="Wyman D."/>
            <person name="Rogers J."/>
            <person name="Sulston J."/>
            <person name="Ainscough R."/>
            <person name="Beck S."/>
            <person name="Bentley D."/>
            <person name="Burton J."/>
            <person name="Clee C."/>
            <person name="Carter N."/>
            <person name="Coulson A."/>
            <person name="Deadman R."/>
            <person name="Deloukas P."/>
            <person name="Dunham A."/>
            <person name="Dunham I."/>
            <person name="Durbin R."/>
            <person name="French L."/>
            <person name="Grafham D."/>
            <person name="Gregory S."/>
            <person name="Hubbard T."/>
            <person name="Humphray S."/>
            <person name="Hunt A."/>
            <person name="Jones M."/>
            <person name="Lloyd C."/>
            <person name="McMurray A."/>
            <person name="Matthews L."/>
            <person name="Mercer S."/>
            <person name="Milne S."/>
            <person name="Mullikin J.C."/>
            <person name="Mungall A."/>
            <person name="Plumb R."/>
            <person name="Ross M."/>
            <person name="Shownkeen R."/>
            <person name="Sims S."/>
            <person name="Waterston R.H."/>
            <person name="Wilson R.K."/>
            <person name="Hillier L.W."/>
            <person name="McPherson J.D."/>
            <person name="Marra M.A."/>
            <person name="Mardis E.R."/>
            <person name="Fulton L.A."/>
            <person name="Chinwalla A.T."/>
            <person name="Pepin K.H."/>
            <person name="Gish W.R."/>
            <person name="Chissoe S.L."/>
            <person name="Wendl M.C."/>
            <person name="Delehaunty K.D."/>
            <person name="Miner T.L."/>
            <person name="Delehaunty A."/>
            <person name="Kramer J.B."/>
            <person name="Cook L.L."/>
            <person name="Fulton R.S."/>
            <person name="Johnson D.L."/>
            <person name="Minx P.J."/>
            <person name="Clifton S.W."/>
            <person name="Hawkins T."/>
            <person name="Branscomb E."/>
            <person name="Predki P."/>
            <person name="Richardson P."/>
            <person name="Wenning S."/>
            <person name="Slezak T."/>
            <person name="Doggett N."/>
            <person name="Cheng J.F."/>
            <person name="Olsen A."/>
            <person name="Lucas S."/>
            <person name="Elkin C."/>
            <person name="Uberbacher E."/>
            <person name="Frazier M."/>
            <person name="Gibbs R.A."/>
            <person name="Muzny D.M."/>
            <person name="Scherer S.E."/>
            <person name="Bouck J.B."/>
            <person name="Sodergren E.J."/>
            <person name="Worley K.C."/>
            <person name="Rives C.M."/>
            <person name="Gorrell J.H."/>
            <person name="Metzker M.L."/>
            <person name="Naylor S.L."/>
            <person name="Kucherlapati R.S."/>
            <person name="Nelson D.L."/>
            <person name="Weinstock G.M."/>
            <person name="Sakaki Y."/>
            <person name="Fujiyama A."/>
            <person name="Hattori M."/>
            <person name="Yada T."/>
            <person name="Toyoda A."/>
            <person name="Itoh T."/>
            <person name="Kawagoe C."/>
            <person name="Watanabe H."/>
            <person name="Totoki Y."/>
            <person name="Taylor T."/>
            <person name="Weissenbach J."/>
            <person name="Heilig R."/>
            <person name="Saurin W."/>
            <person name="Artiguenave F."/>
            <person name="Brottier P."/>
            <person name="Bruls T."/>
            <person name="Pelletier E."/>
            <person name="Robert C."/>
            <person name="Wincker P."/>
            <person name="Smith D.R."/>
            <person name="Doucette-Stamm L."/>
            <person name="Rubenfield M."/>
            <person name="Weinstock K."/>
            <person name="Lee H.M."/>
            <person name="Dubois J."/>
            <person name="Rosenthal A."/>
            <person name="Platzer M."/>
            <person name="Nyakatura G."/>
            <person name="Taudien S."/>
            <person name="Rump A."/>
            <person name="Yang H."/>
            <person name="Yu J."/>
            <person name="Wang J."/>
            <person name="Huang G."/>
            <person name="Gu J."/>
            <person name="Hood L."/>
            <person name="Rowen L."/>
            <person name="Madan A."/>
            <person name="Qin S."/>
            <person name="Davis R.W."/>
            <person name="Federspiel N.A."/>
            <person name="Abola A.P."/>
            <person name="Proctor M.J."/>
            <person name="Myers R.M."/>
            <person name="Schmutz J."/>
            <person name="Dickson M."/>
            <person name="Grimwood J."/>
            <person name="Cox D.R."/>
            <person name="Olson M.V."/>
            <person name="Kaul R."/>
            <person name="Raymond C."/>
            <person name="Shimizu N."/>
            <person name="Kawasaki K."/>
            <person name="Minoshima S."/>
            <person name="Evans G.A."/>
            <person name="Athanasiou M."/>
            <person name="Schultz R."/>
            <person name="Roe B.A."/>
            <person name="Chen F."/>
            <person name="Pan H."/>
            <person name="Ramser J."/>
            <person name="Lehrach H."/>
            <person name="Reinhardt R."/>
            <person name="McCombie W.R."/>
            <person name="de la Bastide M."/>
            <person name="Dedhia N."/>
            <person name="Blocker H."/>
            <person name="Hornischer K."/>
            <person name="Nordsiek G."/>
            <person name="Agarwala R."/>
            <person name="Aravind L."/>
            <person name="Bailey J.A."/>
            <person name="Bateman A."/>
            <person name="Batzoglou S."/>
            <person name="Birney E."/>
            <person name="Bork P."/>
            <person name="Brown D.G."/>
            <person name="Burge C.B."/>
            <person name="Cerutti L."/>
            <person name="Chen H.C."/>
            <person name="Church D."/>
            <person name="Clamp M."/>
            <person name="Copley R.R."/>
            <person name="Doerks T."/>
            <person name="Eddy S.R."/>
            <person name="Eichler E.E."/>
            <person name="Furey T.S."/>
            <person name="Galagan J."/>
            <person name="Gilbert J.G."/>
            <person name="Harmon C."/>
            <person name="Hayashizaki Y."/>
            <person name="Haussler D."/>
            <person name="Hermjakob H."/>
            <person name="Hokamp K."/>
            <person name="Jang W."/>
            <person name="Johnson L.S."/>
            <person name="Jones T.A."/>
            <person name="Kasif S."/>
            <person name="Kaspryzk A."/>
            <person name="Kennedy S."/>
            <person name="Kent W.J."/>
            <person name="Kitts P."/>
            <person name="Koonin E.V."/>
            <person name="Korf I."/>
            <person name="Kulp D."/>
            <person name="Lancet D."/>
            <person name="Lowe T.M."/>
            <person name="McLysaght A."/>
            <person name="Mikkelsen T."/>
            <person name="Moran J.V."/>
            <person name="Mulder N."/>
            <person name="Pollara V.J."/>
            <person name="Ponting C.P."/>
            <person name="Schuler G."/>
            <person name="Schultz J."/>
            <person name="Slater G."/>
            <person name="Smit A.F."/>
            <person name="Stupka E."/>
            <person name="Szustakowski J."/>
            <person name="Thierry-Mieg D."/>
            <person name="Thierry-Mieg J."/>
            <person name="Wagner L."/>
            <person name="Wallis J."/>
            <person name="Wheeler R."/>
            <person name="Williams A."/>
            <person name="Wolf Y.I."/>
            <person name="Wolfe K.H."/>
            <person name="Yang S.P."/>
            <person name="Yeh R.F."/>
            <person name="Collins F."/>
            <person name="Guyer M.S."/>
            <person name="Peterson J."/>
            <person name="Felsenfeld A."/>
            <person name="Wetterstrand K.A."/>
            <person name="Patrinos A."/>
            <person name="Morgan M.J."/>
            <person name="de Jong P."/>
            <person name="Catanese J.J."/>
            <person name="Osoegawa K."/>
            <person name="Shizuya H."/>
            <person name="Choi S."/>
            <person name="Chen Y.J."/>
        </authorList>
    </citation>
    <scope>NUCLEOTIDE SEQUENCE [LARGE SCALE GENOMIC DNA]</scope>
</reference>
<name>A0A8V8TN26_HUMAN</name>
<dbReference type="AlphaFoldDB" id="A0A8V8TN26"/>
<proteinExistence type="predicted"/>
<dbReference type="HGNC" id="HGNC:1331">
    <property type="gene designation" value="C5"/>
</dbReference>
<protein>
    <submittedName>
        <fullName evidence="1">Complement C5</fullName>
    </submittedName>
</protein>